<name>C4KDR6_SACI6</name>
<gene>
    <name evidence="2" type="ordered locus">M164_0409</name>
</gene>
<reference evidence="2 3" key="1">
    <citation type="journal article" date="2009" name="Proc. Natl. Acad. Sci. U.S.A.">
        <title>Biogeography of the Sulfolobus islandicus pan-genome.</title>
        <authorList>
            <person name="Reno M.L."/>
            <person name="Held N.L."/>
            <person name="Fields C.J."/>
            <person name="Burke P.V."/>
            <person name="Whitaker R.J."/>
        </authorList>
    </citation>
    <scope>NUCLEOTIDE SEQUENCE [LARGE SCALE GENOMIC DNA]</scope>
    <source>
        <strain evidence="3">M.16.4 / Kamchatka #3</strain>
    </source>
</reference>
<evidence type="ECO:0000313" key="3">
    <source>
        <dbReference type="Proteomes" id="UP000001479"/>
    </source>
</evidence>
<proteinExistence type="predicted"/>
<protein>
    <submittedName>
        <fullName evidence="2">Transposase ISC1058</fullName>
    </submittedName>
</protein>
<dbReference type="KEGG" id="sid:M164_0409"/>
<dbReference type="InterPro" id="IPR002559">
    <property type="entry name" value="Transposase_11"/>
</dbReference>
<dbReference type="Pfam" id="PF01609">
    <property type="entry name" value="DDE_Tnp_1"/>
    <property type="match status" value="1"/>
</dbReference>
<dbReference type="HOGENOM" id="CLU_170808_0_0_2"/>
<sequence length="119" mass="14072">MQILKDYETYNVNEVYKTRVEIVVPLRKDAFTKRGYPSRRKAVREFRKLGYDRYREEKGYGVRWWIESLFSAVKRTFGESVRATSFLGQVVEAKLKFWAYAWMVHLANSVVGRAPGIRV</sequence>
<organism evidence="2 3">
    <name type="scientific">Saccharolobus islandicus (strain M.16.4 / Kamchatka #3)</name>
    <name type="common">Sulfolobus islandicus</name>
    <dbReference type="NCBI Taxonomy" id="426118"/>
    <lineage>
        <taxon>Archaea</taxon>
        <taxon>Thermoproteota</taxon>
        <taxon>Thermoprotei</taxon>
        <taxon>Sulfolobales</taxon>
        <taxon>Sulfolobaceae</taxon>
        <taxon>Saccharolobus</taxon>
    </lineage>
</organism>
<evidence type="ECO:0000259" key="1">
    <source>
        <dbReference type="Pfam" id="PF01609"/>
    </source>
</evidence>
<dbReference type="EMBL" id="CP001402">
    <property type="protein sequence ID" value="ACR41039.1"/>
    <property type="molecule type" value="Genomic_DNA"/>
</dbReference>
<dbReference type="InterPro" id="IPR053172">
    <property type="entry name" value="Tn903_transposase"/>
</dbReference>
<dbReference type="GO" id="GO:0004803">
    <property type="term" value="F:transposase activity"/>
    <property type="evidence" value="ECO:0007669"/>
    <property type="project" value="InterPro"/>
</dbReference>
<accession>C4KDR6</accession>
<feature type="domain" description="Transposase IS4-like" evidence="1">
    <location>
        <begin position="14"/>
        <end position="101"/>
    </location>
</feature>
<dbReference type="PANTHER" id="PTHR34631">
    <property type="match status" value="1"/>
</dbReference>
<dbReference type="GO" id="GO:0006313">
    <property type="term" value="P:DNA transposition"/>
    <property type="evidence" value="ECO:0007669"/>
    <property type="project" value="InterPro"/>
</dbReference>
<dbReference type="AlphaFoldDB" id="C4KDR6"/>
<dbReference type="Proteomes" id="UP000001479">
    <property type="component" value="Chromosome"/>
</dbReference>
<dbReference type="PANTHER" id="PTHR34631:SF3">
    <property type="entry name" value="ISSOD12 TRANSPOSASE TNPA_ISSOD12"/>
    <property type="match status" value="1"/>
</dbReference>
<dbReference type="GO" id="GO:0003677">
    <property type="term" value="F:DNA binding"/>
    <property type="evidence" value="ECO:0007669"/>
    <property type="project" value="InterPro"/>
</dbReference>
<evidence type="ECO:0000313" key="2">
    <source>
        <dbReference type="EMBL" id="ACR41039.1"/>
    </source>
</evidence>